<feature type="region of interest" description="Disordered" evidence="1">
    <location>
        <begin position="108"/>
        <end position="130"/>
    </location>
</feature>
<dbReference type="EMBL" id="JAACJM010000155">
    <property type="protein sequence ID" value="KAF5342809.1"/>
    <property type="molecule type" value="Genomic_DNA"/>
</dbReference>
<protein>
    <recommendedName>
        <fullName evidence="4">Transposase family Tnp2 protein</fullName>
    </recommendedName>
</protein>
<dbReference type="AlphaFoldDB" id="A0A8H5FMZ7"/>
<dbReference type="Pfam" id="PF02992">
    <property type="entry name" value="Transposase_21"/>
    <property type="match status" value="1"/>
</dbReference>
<dbReference type="InterPro" id="IPR004242">
    <property type="entry name" value="Transposase_21"/>
</dbReference>
<evidence type="ECO:0000313" key="2">
    <source>
        <dbReference type="EMBL" id="KAF5342809.1"/>
    </source>
</evidence>
<feature type="region of interest" description="Disordered" evidence="1">
    <location>
        <begin position="1"/>
        <end position="21"/>
    </location>
</feature>
<dbReference type="PANTHER" id="PTHR46579:SF1">
    <property type="entry name" value="F5_8 TYPE C DOMAIN-CONTAINING PROTEIN"/>
    <property type="match status" value="1"/>
</dbReference>
<keyword evidence="3" id="KW-1185">Reference proteome</keyword>
<comment type="caution">
    <text evidence="2">The sequence shown here is derived from an EMBL/GenBank/DDBJ whole genome shotgun (WGS) entry which is preliminary data.</text>
</comment>
<accession>A0A8H5FMZ7</accession>
<dbReference type="OrthoDB" id="2404451at2759"/>
<evidence type="ECO:0000313" key="3">
    <source>
        <dbReference type="Proteomes" id="UP000559256"/>
    </source>
</evidence>
<reference evidence="2 3" key="1">
    <citation type="journal article" date="2020" name="ISME J.">
        <title>Uncovering the hidden diversity of litter-decomposition mechanisms in mushroom-forming fungi.</title>
        <authorList>
            <person name="Floudas D."/>
            <person name="Bentzer J."/>
            <person name="Ahren D."/>
            <person name="Johansson T."/>
            <person name="Persson P."/>
            <person name="Tunlid A."/>
        </authorList>
    </citation>
    <scope>NUCLEOTIDE SEQUENCE [LARGE SCALE GENOMIC DNA]</scope>
    <source>
        <strain evidence="2 3">CBS 291.85</strain>
    </source>
</reference>
<name>A0A8H5FMZ7_9AGAR</name>
<gene>
    <name evidence="2" type="ORF">D9758_013364</name>
</gene>
<dbReference type="Proteomes" id="UP000559256">
    <property type="component" value="Unassembled WGS sequence"/>
</dbReference>
<organism evidence="2 3">
    <name type="scientific">Tetrapyrgos nigripes</name>
    <dbReference type="NCBI Taxonomy" id="182062"/>
    <lineage>
        <taxon>Eukaryota</taxon>
        <taxon>Fungi</taxon>
        <taxon>Dikarya</taxon>
        <taxon>Basidiomycota</taxon>
        <taxon>Agaricomycotina</taxon>
        <taxon>Agaricomycetes</taxon>
        <taxon>Agaricomycetidae</taxon>
        <taxon>Agaricales</taxon>
        <taxon>Marasmiineae</taxon>
        <taxon>Marasmiaceae</taxon>
        <taxon>Tetrapyrgos</taxon>
    </lineage>
</organism>
<dbReference type="PANTHER" id="PTHR46579">
    <property type="entry name" value="F5/8 TYPE C DOMAIN-CONTAINING PROTEIN-RELATED"/>
    <property type="match status" value="1"/>
</dbReference>
<proteinExistence type="predicted"/>
<evidence type="ECO:0000256" key="1">
    <source>
        <dbReference type="SAM" id="MobiDB-lite"/>
    </source>
</evidence>
<evidence type="ECO:0008006" key="4">
    <source>
        <dbReference type="Google" id="ProtNLM"/>
    </source>
</evidence>
<feature type="compositionally biased region" description="Low complexity" evidence="1">
    <location>
        <begin position="1"/>
        <end position="13"/>
    </location>
</feature>
<sequence>MPRPAKSTTSTSTRKPRKRVAKKVQCSHCGLTVTPETQRKHLRALTLPTLSTEVYDYAPMVLEEDEESPMVDDYGLEQDSVLPDHAPMDIEDVDADILSADDEYRSRFEIDANNPPPPSRSNSPDLQPYLLREDEGSDTEHDRLLDEQHGVEWAAEAGWADDEDMVGLTFEDSLGEELEKILSDYEMTDDEIAHLRHFALKVETHMTEDTFASLPHAFPNDNVLSWKATRSEAASLAHFQPIAYHCCINSCCCFVGPHADETTCPYCSEPRYRSDGKRPQKHFVYVPLIPRLISFFRSQSMVEKLRYRSTFKRSETHMTDVFDAKLYDHLCQKQVVIGDQELPQKFFQFPRDIALGLSTDGFAPWRHRKKTCWPLLVYNYNLPPEIRFHNENILCVGVIPGPKKPKDTDSFAWPLTEELLKLSRGVCTFDVVDQKLFALHAYLIILFGDIPAMSLLARLVGHNGIHPCRMCNIRGICPPGGRTNYVPLDRSRHPSVHNDPSQIQSYDPSNFPMRNHEEMKRQAEEVEFAPSANQSKTLATEYGIKGVSIFYSLSSMVFPVCVPYDFMHLIFENVMKNLVLLWTGNFKGLDEGSAQTADSWSFWILYLGPVLLEKRFRRAIYYNHFISFVKLVKLCLEYEYNRDDIGTIREGWIKWVRDFEDLYYQHDPDRMSACPVTIHALLHLAYMIEWLGPLWAYWAFPTERYCGRIQPAIKSRRYLWACIDNYIVDYSRLSIIKVNYKLEEELKMKGRQQPTLQKALTFSESSPYKTCMLLPPQRPSTSVSDSLHNKIVIHFVTRFKVRRDVVQRYYNLESIQQWAKVRRLSGVLNWRIQLQPSTSSM</sequence>